<keyword evidence="2" id="KW-1185">Reference proteome</keyword>
<reference evidence="3" key="2">
    <citation type="submission" date="2017-02" db="UniProtKB">
        <authorList>
            <consortium name="WormBaseParasite"/>
        </authorList>
    </citation>
    <scope>IDENTIFICATION</scope>
</reference>
<dbReference type="WBParaSite" id="ACAC_0000154301-mRNA-1">
    <property type="protein sequence ID" value="ACAC_0000154301-mRNA-1"/>
    <property type="gene ID" value="ACAC_0000154301"/>
</dbReference>
<feature type="transmembrane region" description="Helical" evidence="1">
    <location>
        <begin position="12"/>
        <end position="35"/>
    </location>
</feature>
<evidence type="ECO:0000313" key="2">
    <source>
        <dbReference type="Proteomes" id="UP000035642"/>
    </source>
</evidence>
<keyword evidence="1" id="KW-0472">Membrane</keyword>
<evidence type="ECO:0000313" key="3">
    <source>
        <dbReference type="WBParaSite" id="ACAC_0000154301-mRNA-1"/>
    </source>
</evidence>
<keyword evidence="1" id="KW-1133">Transmembrane helix</keyword>
<dbReference type="Proteomes" id="UP000035642">
    <property type="component" value="Unassembled WGS sequence"/>
</dbReference>
<evidence type="ECO:0000256" key="1">
    <source>
        <dbReference type="SAM" id="Phobius"/>
    </source>
</evidence>
<proteinExistence type="predicted"/>
<name>A0A0K0CVY7_ANGCA</name>
<organism evidence="2 3">
    <name type="scientific">Angiostrongylus cantonensis</name>
    <name type="common">Rat lungworm</name>
    <dbReference type="NCBI Taxonomy" id="6313"/>
    <lineage>
        <taxon>Eukaryota</taxon>
        <taxon>Metazoa</taxon>
        <taxon>Ecdysozoa</taxon>
        <taxon>Nematoda</taxon>
        <taxon>Chromadorea</taxon>
        <taxon>Rhabditida</taxon>
        <taxon>Rhabditina</taxon>
        <taxon>Rhabditomorpha</taxon>
        <taxon>Strongyloidea</taxon>
        <taxon>Metastrongylidae</taxon>
        <taxon>Angiostrongylus</taxon>
    </lineage>
</organism>
<reference evidence="2" key="1">
    <citation type="submission" date="2012-09" db="EMBL/GenBank/DDBJ databases">
        <authorList>
            <person name="Martin A.A."/>
        </authorList>
    </citation>
    <scope>NUCLEOTIDE SEQUENCE</scope>
</reference>
<protein>
    <submittedName>
        <fullName evidence="3">SH3 domain-containing protein</fullName>
    </submittedName>
</protein>
<sequence length="146" mass="16647">MDNYKDTNYQMGNLATIVLLIFVFVCIVVLYWHFFQKGKENPEEKLQITQREESYKKELDEVLTSFFGGVKKPHPSNGPSKKEYGRQRLKEILSAPGGAPEVKILTVARTSTNIIGKSEKDCWQRSPVEPGTCIAVKENLRKKEVV</sequence>
<keyword evidence="1" id="KW-0812">Transmembrane</keyword>
<dbReference type="AlphaFoldDB" id="A0A0K0CVY7"/>
<accession>A0A0K0CVY7</accession>